<keyword evidence="4" id="KW-1185">Reference proteome</keyword>
<dbReference type="EMBL" id="HBIK01008201">
    <property type="protein sequence ID" value="CAE0378933.1"/>
    <property type="molecule type" value="Transcribed_RNA"/>
</dbReference>
<dbReference type="OrthoDB" id="313416at2759"/>
<evidence type="ECO:0000313" key="2">
    <source>
        <dbReference type="EMBL" id="CAE0378933.1"/>
    </source>
</evidence>
<reference evidence="2" key="1">
    <citation type="submission" date="2021-01" db="EMBL/GenBank/DDBJ databases">
        <authorList>
            <person name="Corre E."/>
            <person name="Pelletier E."/>
            <person name="Niang G."/>
            <person name="Scheremetjew M."/>
            <person name="Finn R."/>
            <person name="Kale V."/>
            <person name="Holt S."/>
            <person name="Cochrane G."/>
            <person name="Meng A."/>
            <person name="Brown T."/>
            <person name="Cohen L."/>
        </authorList>
    </citation>
    <scope>NUCLEOTIDE SEQUENCE</scope>
    <source>
        <strain evidence="2">CT5</strain>
    </source>
</reference>
<feature type="compositionally biased region" description="Polar residues" evidence="1">
    <location>
        <begin position="260"/>
        <end position="285"/>
    </location>
</feature>
<name>A0A7S3NU40_EUPCR</name>
<feature type="region of interest" description="Disordered" evidence="1">
    <location>
        <begin position="1"/>
        <end position="302"/>
    </location>
</feature>
<feature type="compositionally biased region" description="Low complexity" evidence="1">
    <location>
        <begin position="55"/>
        <end position="65"/>
    </location>
</feature>
<dbReference type="AlphaFoldDB" id="A0A7S3NU40"/>
<dbReference type="EMBL" id="CAMPGE010012974">
    <property type="protein sequence ID" value="CAI2371726.1"/>
    <property type="molecule type" value="Genomic_DNA"/>
</dbReference>
<dbReference type="Proteomes" id="UP001295684">
    <property type="component" value="Unassembled WGS sequence"/>
</dbReference>
<evidence type="ECO:0000256" key="1">
    <source>
        <dbReference type="SAM" id="MobiDB-lite"/>
    </source>
</evidence>
<sequence length="302" mass="30983">MDWDNSRRHVVLHAPPGGKTSISIFGNEDNDPQDYKKPGPAYAPPPSYGAPPEPAYSAPSQPSYGGHSAAGPSPGYGYSEPQADPTPPAHYGGSYGAPAASSGPSYDGGYGSYQPSAPTEVTTFGVKKEMRSEMNIGADGNERSSVKVHHPPGGGGSLNLFGAEEPAHSAPEPKYGGGYQAPQESSYAPPPSYGHHEPSPGHASAGDFCPPPSYGGGAPATYGAPPEEVKQTYPSYGAAPSGFTPSAVYSDPQPIHPSDLNVTSAPTTFGQRVESGLNSGPTTDKSSIRVHAPPGGQSSIFF</sequence>
<organism evidence="2">
    <name type="scientific">Euplotes crassus</name>
    <dbReference type="NCBI Taxonomy" id="5936"/>
    <lineage>
        <taxon>Eukaryota</taxon>
        <taxon>Sar</taxon>
        <taxon>Alveolata</taxon>
        <taxon>Ciliophora</taxon>
        <taxon>Intramacronucleata</taxon>
        <taxon>Spirotrichea</taxon>
        <taxon>Hypotrichia</taxon>
        <taxon>Euplotida</taxon>
        <taxon>Euplotidae</taxon>
        <taxon>Moneuplotes</taxon>
    </lineage>
</organism>
<feature type="compositionally biased region" description="Low complexity" evidence="1">
    <location>
        <begin position="89"/>
        <end position="105"/>
    </location>
</feature>
<proteinExistence type="predicted"/>
<accession>A0A7S3NU40</accession>
<protein>
    <submittedName>
        <fullName evidence="2">Uncharacterized protein</fullName>
    </submittedName>
</protein>
<reference evidence="3" key="2">
    <citation type="submission" date="2023-07" db="EMBL/GenBank/DDBJ databases">
        <authorList>
            <consortium name="AG Swart"/>
            <person name="Singh M."/>
            <person name="Singh A."/>
            <person name="Seah K."/>
            <person name="Emmerich C."/>
        </authorList>
    </citation>
    <scope>NUCLEOTIDE SEQUENCE</scope>
    <source>
        <strain evidence="3">DP1</strain>
    </source>
</reference>
<gene>
    <name evidence="2" type="ORF">ECRA1380_LOCUS3892</name>
    <name evidence="3" type="ORF">ECRASSUSDP1_LOCUS13051</name>
</gene>
<evidence type="ECO:0000313" key="3">
    <source>
        <dbReference type="EMBL" id="CAI2371726.1"/>
    </source>
</evidence>
<evidence type="ECO:0000313" key="4">
    <source>
        <dbReference type="Proteomes" id="UP001295684"/>
    </source>
</evidence>
<feature type="compositionally biased region" description="Pro residues" evidence="1">
    <location>
        <begin position="41"/>
        <end position="54"/>
    </location>
</feature>